<name>A0A820IQD3_9BILA</name>
<reference evidence="1" key="1">
    <citation type="submission" date="2021-02" db="EMBL/GenBank/DDBJ databases">
        <authorList>
            <person name="Nowell W R."/>
        </authorList>
    </citation>
    <scope>NUCLEOTIDE SEQUENCE</scope>
</reference>
<feature type="non-terminal residue" evidence="1">
    <location>
        <position position="1"/>
    </location>
</feature>
<gene>
    <name evidence="1" type="ORF">OXD698_LOCUS46877</name>
</gene>
<accession>A0A820IQD3</accession>
<proteinExistence type="predicted"/>
<evidence type="ECO:0000313" key="1">
    <source>
        <dbReference type="EMBL" id="CAF4315516.1"/>
    </source>
</evidence>
<feature type="non-terminal residue" evidence="1">
    <location>
        <position position="257"/>
    </location>
</feature>
<evidence type="ECO:0000313" key="2">
    <source>
        <dbReference type="Proteomes" id="UP000663844"/>
    </source>
</evidence>
<organism evidence="1 2">
    <name type="scientific">Adineta steineri</name>
    <dbReference type="NCBI Taxonomy" id="433720"/>
    <lineage>
        <taxon>Eukaryota</taxon>
        <taxon>Metazoa</taxon>
        <taxon>Spiralia</taxon>
        <taxon>Gnathifera</taxon>
        <taxon>Rotifera</taxon>
        <taxon>Eurotatoria</taxon>
        <taxon>Bdelloidea</taxon>
        <taxon>Adinetida</taxon>
        <taxon>Adinetidae</taxon>
        <taxon>Adineta</taxon>
    </lineage>
</organism>
<comment type="caution">
    <text evidence="1">The sequence shown here is derived from an EMBL/GenBank/DDBJ whole genome shotgun (WGS) entry which is preliminary data.</text>
</comment>
<dbReference type="AlphaFoldDB" id="A0A820IQD3"/>
<protein>
    <submittedName>
        <fullName evidence="1">Uncharacterized protein</fullName>
    </submittedName>
</protein>
<dbReference type="EMBL" id="CAJOAZ010017437">
    <property type="protein sequence ID" value="CAF4315516.1"/>
    <property type="molecule type" value="Genomic_DNA"/>
</dbReference>
<sequence>ISSLGPSYIRTNQSAIRPRKQQEIEIKSEHKDIFTKVHNNLTEYHHVPRKHVIFDDYANQLLNYLNSCYFTPLPYKDHIEAREQSQITTSIRNKIKQSKLIIRVTDKSNNFYIGSAIEFEKKVQQYFMDTNAFIMIKENPLPQILNKVTQLLNNLRSKKFIWVWQYNEMVPDRTTTELAHLYFNPKTHKDGIPLRPIENTIRAPTTNISKFLDKILRPIFDDKCKKTAIIDGAQLISAMNTYANKVPMKPSTLFCTF</sequence>
<dbReference type="Proteomes" id="UP000663844">
    <property type="component" value="Unassembled WGS sequence"/>
</dbReference>